<evidence type="ECO:0000313" key="4">
    <source>
        <dbReference type="Proteomes" id="UP000193144"/>
    </source>
</evidence>
<dbReference type="Pfam" id="PF01408">
    <property type="entry name" value="GFO_IDH_MocA"/>
    <property type="match status" value="1"/>
</dbReference>
<dbReference type="PANTHER" id="PTHR43708">
    <property type="entry name" value="CONSERVED EXPRESSED OXIDOREDUCTASE (EUROFUNG)"/>
    <property type="match status" value="1"/>
</dbReference>
<organism evidence="3 4">
    <name type="scientific">Clohesyomyces aquaticus</name>
    <dbReference type="NCBI Taxonomy" id="1231657"/>
    <lineage>
        <taxon>Eukaryota</taxon>
        <taxon>Fungi</taxon>
        <taxon>Dikarya</taxon>
        <taxon>Ascomycota</taxon>
        <taxon>Pezizomycotina</taxon>
        <taxon>Dothideomycetes</taxon>
        <taxon>Pleosporomycetidae</taxon>
        <taxon>Pleosporales</taxon>
        <taxon>Lindgomycetaceae</taxon>
        <taxon>Clohesyomyces</taxon>
    </lineage>
</organism>
<dbReference type="Gene3D" id="3.30.360.10">
    <property type="entry name" value="Dihydrodipicolinate Reductase, domain 2"/>
    <property type="match status" value="1"/>
</dbReference>
<keyword evidence="4" id="KW-1185">Reference proteome</keyword>
<evidence type="ECO:0000259" key="2">
    <source>
        <dbReference type="Pfam" id="PF22685"/>
    </source>
</evidence>
<dbReference type="Proteomes" id="UP000193144">
    <property type="component" value="Unassembled WGS sequence"/>
</dbReference>
<dbReference type="SUPFAM" id="SSF51735">
    <property type="entry name" value="NAD(P)-binding Rossmann-fold domains"/>
    <property type="match status" value="1"/>
</dbReference>
<feature type="domain" description="Gal80p-like C-terminal" evidence="2">
    <location>
        <begin position="145"/>
        <end position="299"/>
    </location>
</feature>
<dbReference type="EMBL" id="MCFA01000068">
    <property type="protein sequence ID" value="ORY10787.1"/>
    <property type="molecule type" value="Genomic_DNA"/>
</dbReference>
<accession>A0A1Y1ZL82</accession>
<evidence type="ECO:0000259" key="1">
    <source>
        <dbReference type="Pfam" id="PF01408"/>
    </source>
</evidence>
<dbReference type="GO" id="GO:0000166">
    <property type="term" value="F:nucleotide binding"/>
    <property type="evidence" value="ECO:0007669"/>
    <property type="project" value="InterPro"/>
</dbReference>
<dbReference type="STRING" id="1231657.A0A1Y1ZL82"/>
<reference evidence="3 4" key="1">
    <citation type="submission" date="2016-07" db="EMBL/GenBank/DDBJ databases">
        <title>Pervasive Adenine N6-methylation of Active Genes in Fungi.</title>
        <authorList>
            <consortium name="DOE Joint Genome Institute"/>
            <person name="Mondo S.J."/>
            <person name="Dannebaum R.O."/>
            <person name="Kuo R.C."/>
            <person name="Labutti K."/>
            <person name="Haridas S."/>
            <person name="Kuo A."/>
            <person name="Salamov A."/>
            <person name="Ahrendt S.R."/>
            <person name="Lipzen A."/>
            <person name="Sullivan W."/>
            <person name="Andreopoulos W.B."/>
            <person name="Clum A."/>
            <person name="Lindquist E."/>
            <person name="Daum C."/>
            <person name="Ramamoorthy G.K."/>
            <person name="Gryganskyi A."/>
            <person name="Culley D."/>
            <person name="Magnuson J.K."/>
            <person name="James T.Y."/>
            <person name="O'Malley M.A."/>
            <person name="Stajich J.E."/>
            <person name="Spatafora J.W."/>
            <person name="Visel A."/>
            <person name="Grigoriev I.V."/>
        </authorList>
    </citation>
    <scope>NUCLEOTIDE SEQUENCE [LARGE SCALE GENOMIC DNA]</scope>
    <source>
        <strain evidence="3 4">CBS 115471</strain>
    </source>
</reference>
<dbReference type="InterPro" id="IPR055080">
    <property type="entry name" value="Gal80p-like_C"/>
</dbReference>
<dbReference type="InterPro" id="IPR000683">
    <property type="entry name" value="Gfo/Idh/MocA-like_OxRdtase_N"/>
</dbReference>
<name>A0A1Y1ZL82_9PLEO</name>
<protein>
    <submittedName>
        <fullName evidence="3">Putative oxidoreductase</fullName>
    </submittedName>
</protein>
<dbReference type="Pfam" id="PF22685">
    <property type="entry name" value="Gal80p_C-like"/>
    <property type="match status" value="1"/>
</dbReference>
<gene>
    <name evidence="3" type="ORF">BCR34DRAFT_539031</name>
</gene>
<comment type="caution">
    <text evidence="3">The sequence shown here is derived from an EMBL/GenBank/DDBJ whole genome shotgun (WGS) entry which is preliminary data.</text>
</comment>
<evidence type="ECO:0000313" key="3">
    <source>
        <dbReference type="EMBL" id="ORY10787.1"/>
    </source>
</evidence>
<dbReference type="OrthoDB" id="446809at2759"/>
<dbReference type="InterPro" id="IPR051317">
    <property type="entry name" value="Gfo/Idh/MocA_oxidoreduct"/>
</dbReference>
<feature type="domain" description="Gfo/Idh/MocA-like oxidoreductase N-terminal" evidence="1">
    <location>
        <begin position="9"/>
        <end position="138"/>
    </location>
</feature>
<proteinExistence type="predicted"/>
<dbReference type="PANTHER" id="PTHR43708:SF1">
    <property type="entry name" value="GALACTOSE_LACTOSE METABOLISM REGULATORY PROTEIN GAL80"/>
    <property type="match status" value="1"/>
</dbReference>
<sequence>MSPKAQPLRTALIGLSSSAATSWAAAAHLPSLLTPTGKSKISITALLNSSEEAARSAIKTYDLPSTTKAYGTPDALAADPDIDLVICNTRVDKHYETILPSIQAGKDIYVEWPIAANHRQIDELVATAKKSGSRVAVGLQRRFAPPVLKIKEIVGSGRLGKVLSSDLRAFGGTNDREILPPSLKYFADREIGGNPITIGFGHVFDFTLSILGDLVPETVHSKLQLQRPNVRIRDPATGEVVDKTVSDVPDLLSVHGTISKSSYTDPSATLSVLFRRGQPFPGTPALSLTINCELGEIRLLSPSSLALEFSPEDNPAKIQIHHFASDQVEEVAWDWSDLQKEVSARGRIVQSCLYAFADGVREVEGWVGLEDAATRAAQIDGFFEGWLRTQK</sequence>
<dbReference type="InterPro" id="IPR036291">
    <property type="entry name" value="NAD(P)-bd_dom_sf"/>
</dbReference>
<dbReference type="AlphaFoldDB" id="A0A1Y1ZL82"/>
<dbReference type="SUPFAM" id="SSF55347">
    <property type="entry name" value="Glyceraldehyde-3-phosphate dehydrogenase-like, C-terminal domain"/>
    <property type="match status" value="1"/>
</dbReference>
<dbReference type="Gene3D" id="3.40.50.720">
    <property type="entry name" value="NAD(P)-binding Rossmann-like Domain"/>
    <property type="match status" value="1"/>
</dbReference>